<dbReference type="Proteomes" id="UP001286313">
    <property type="component" value="Unassembled WGS sequence"/>
</dbReference>
<proteinExistence type="predicted"/>
<keyword evidence="2" id="KW-1185">Reference proteome</keyword>
<evidence type="ECO:0000313" key="2">
    <source>
        <dbReference type="Proteomes" id="UP001286313"/>
    </source>
</evidence>
<gene>
    <name evidence="1" type="ORF">Pcinc_014363</name>
</gene>
<organism evidence="1 2">
    <name type="scientific">Petrolisthes cinctipes</name>
    <name type="common">Flat porcelain crab</name>
    <dbReference type="NCBI Taxonomy" id="88211"/>
    <lineage>
        <taxon>Eukaryota</taxon>
        <taxon>Metazoa</taxon>
        <taxon>Ecdysozoa</taxon>
        <taxon>Arthropoda</taxon>
        <taxon>Crustacea</taxon>
        <taxon>Multicrustacea</taxon>
        <taxon>Malacostraca</taxon>
        <taxon>Eumalacostraca</taxon>
        <taxon>Eucarida</taxon>
        <taxon>Decapoda</taxon>
        <taxon>Pleocyemata</taxon>
        <taxon>Anomura</taxon>
        <taxon>Galatheoidea</taxon>
        <taxon>Porcellanidae</taxon>
        <taxon>Petrolisthes</taxon>
    </lineage>
</organism>
<comment type="caution">
    <text evidence="1">The sequence shown here is derived from an EMBL/GenBank/DDBJ whole genome shotgun (WGS) entry which is preliminary data.</text>
</comment>
<evidence type="ECO:0000313" key="1">
    <source>
        <dbReference type="EMBL" id="KAK3881195.1"/>
    </source>
</evidence>
<name>A0AAE1FX24_PETCI</name>
<dbReference type="AlphaFoldDB" id="A0AAE1FX24"/>
<reference evidence="1" key="1">
    <citation type="submission" date="2023-10" db="EMBL/GenBank/DDBJ databases">
        <title>Genome assemblies of two species of porcelain crab, Petrolisthes cinctipes and Petrolisthes manimaculis (Anomura: Porcellanidae).</title>
        <authorList>
            <person name="Angst P."/>
        </authorList>
    </citation>
    <scope>NUCLEOTIDE SEQUENCE</scope>
    <source>
        <strain evidence="1">PB745_01</strain>
        <tissue evidence="1">Gill</tissue>
    </source>
</reference>
<accession>A0AAE1FX24</accession>
<sequence length="75" mass="7964">MKLPAINVGSLTPLFTSSNQLLYHLAGWIVPGGDGFLCVNQVLDSRITNHCCIPAVYTGPKVQVVAIQLKAGSVK</sequence>
<dbReference type="EMBL" id="JAWQEG010001246">
    <property type="protein sequence ID" value="KAK3881195.1"/>
    <property type="molecule type" value="Genomic_DNA"/>
</dbReference>
<protein>
    <submittedName>
        <fullName evidence="1">Uncharacterized protein</fullName>
    </submittedName>
</protein>